<proteinExistence type="predicted"/>
<dbReference type="AlphaFoldDB" id="A0A380BM44"/>
<reference evidence="1 2" key="1">
    <citation type="submission" date="2018-06" db="EMBL/GenBank/DDBJ databases">
        <authorList>
            <consortium name="Pathogen Informatics"/>
            <person name="Doyle S."/>
        </authorList>
    </citation>
    <scope>NUCLEOTIDE SEQUENCE [LARGE SCALE GENOMIC DNA]</scope>
    <source>
        <strain evidence="2">ATCC 11859 / DSM 33 / NCIB 8841 / NCTC 4822</strain>
    </source>
</reference>
<dbReference type="RefSeq" id="WP_115360736.1">
    <property type="nucleotide sequence ID" value="NZ_CP038012.1"/>
</dbReference>
<accession>A0A380BM44</accession>
<gene>
    <name evidence="1" type="ORF">NCTC4822_01366</name>
</gene>
<keyword evidence="2" id="KW-1185">Reference proteome</keyword>
<evidence type="ECO:0000313" key="1">
    <source>
        <dbReference type="EMBL" id="SUJ03175.1"/>
    </source>
</evidence>
<organism evidence="1 2">
    <name type="scientific">Sporosarcina pasteurii</name>
    <name type="common">Bacillus pasteurii</name>
    <dbReference type="NCBI Taxonomy" id="1474"/>
    <lineage>
        <taxon>Bacteria</taxon>
        <taxon>Bacillati</taxon>
        <taxon>Bacillota</taxon>
        <taxon>Bacilli</taxon>
        <taxon>Bacillales</taxon>
        <taxon>Caryophanaceae</taxon>
        <taxon>Sporosarcina</taxon>
    </lineage>
</organism>
<dbReference type="EMBL" id="UGYZ01000002">
    <property type="protein sequence ID" value="SUJ03175.1"/>
    <property type="molecule type" value="Genomic_DNA"/>
</dbReference>
<name>A0A380BM44_SPOPA</name>
<dbReference type="Proteomes" id="UP000254519">
    <property type="component" value="Unassembled WGS sequence"/>
</dbReference>
<evidence type="ECO:0000313" key="2">
    <source>
        <dbReference type="Proteomes" id="UP000254519"/>
    </source>
</evidence>
<dbReference type="OrthoDB" id="9975071at2"/>
<sequence>MDTLSIGKEITYHFSINYNMNNSGTEVVETRTIKREYKHDASNSLQYLKSDMKTYSVNEAGDRIVGMLVTESLLGLSSEITADQFEMLMDKSCDLFTVDMAGLNLR</sequence>
<protein>
    <submittedName>
        <fullName evidence="1">Uncharacterized protein</fullName>
    </submittedName>
</protein>